<dbReference type="PANTHER" id="PTHR13026">
    <property type="entry name" value="NNP-1 PROTEIN NOVEL NUCLEAR PROTEIN 1 NOP52"/>
    <property type="match status" value="1"/>
</dbReference>
<feature type="compositionally biased region" description="Polar residues" evidence="6">
    <location>
        <begin position="611"/>
        <end position="626"/>
    </location>
</feature>
<dbReference type="PANTHER" id="PTHR13026:SF0">
    <property type="entry name" value="RIBOSOMAL RNA PROCESSING 1B"/>
    <property type="match status" value="1"/>
</dbReference>
<dbReference type="GO" id="GO:0030688">
    <property type="term" value="C:preribosome, small subunit precursor"/>
    <property type="evidence" value="ECO:0007669"/>
    <property type="project" value="InterPro"/>
</dbReference>
<dbReference type="Proteomes" id="UP000594454">
    <property type="component" value="Chromosome 5"/>
</dbReference>
<feature type="compositionally biased region" description="Acidic residues" evidence="6">
    <location>
        <begin position="280"/>
        <end position="297"/>
    </location>
</feature>
<evidence type="ECO:0000256" key="2">
    <source>
        <dbReference type="ARBA" id="ARBA00006374"/>
    </source>
</evidence>
<dbReference type="FunCoup" id="A0A7R8V043">
    <property type="interactions" value="811"/>
</dbReference>
<dbReference type="GO" id="GO:0005634">
    <property type="term" value="C:nucleus"/>
    <property type="evidence" value="ECO:0007669"/>
    <property type="project" value="UniProtKB-SubCell"/>
</dbReference>
<evidence type="ECO:0000256" key="1">
    <source>
        <dbReference type="ARBA" id="ARBA00004123"/>
    </source>
</evidence>
<evidence type="ECO:0000256" key="3">
    <source>
        <dbReference type="ARBA" id="ARBA00022552"/>
    </source>
</evidence>
<comment type="similarity">
    <text evidence="2">Belongs to the RRP1 family.</text>
</comment>
<feature type="region of interest" description="Disordered" evidence="6">
    <location>
        <begin position="650"/>
        <end position="674"/>
    </location>
</feature>
<organism evidence="7 8">
    <name type="scientific">Hermetia illucens</name>
    <name type="common">Black soldier fly</name>
    <dbReference type="NCBI Taxonomy" id="343691"/>
    <lineage>
        <taxon>Eukaryota</taxon>
        <taxon>Metazoa</taxon>
        <taxon>Ecdysozoa</taxon>
        <taxon>Arthropoda</taxon>
        <taxon>Hexapoda</taxon>
        <taxon>Insecta</taxon>
        <taxon>Pterygota</taxon>
        <taxon>Neoptera</taxon>
        <taxon>Endopterygota</taxon>
        <taxon>Diptera</taxon>
        <taxon>Brachycera</taxon>
        <taxon>Stratiomyomorpha</taxon>
        <taxon>Stratiomyidae</taxon>
        <taxon>Hermetiinae</taxon>
        <taxon>Hermetia</taxon>
    </lineage>
</organism>
<keyword evidence="4" id="KW-0539">Nucleus</keyword>
<name>A0A7R8V043_HERIL</name>
<evidence type="ECO:0000313" key="7">
    <source>
        <dbReference type="EMBL" id="CAD7090248.1"/>
    </source>
</evidence>
<sequence>MIAKTLESEKNSVDASDEVEKVPKDVLLIAQQIKIARSLASNDLRQRTKQLKKLKKWFNLRANSSYPFSDDDFLRVWKGLYYCMWMSDKPLVQEGLAEDFGSLLPCFGKPEVSAQFFGAFLKTMSLEWFGIDQWRIDKFLMLVRRMLRHAFQVLKDAKWKKKFLLAFGRQLKCTVLGDHEAIGLTMHFIDIYLDELAKIADGEISADNVVLLLKPFVKFLAKQDDQKLLAHTRRSIFYKFLWQSDMGREFSEKFNAWKEMGFPTENINDLEKVEDIDEEEASEDEEIEDAQEADVDSSEQKLLDPRAGCVDVVIPELPVDVQPFIDEIEKLQFDDITNRKSRKVMREILQKFKTFQTGEFPLGVKKMPRAKLQPLESLVEEKVKELDKFEDELMSTTRQLKQMSKKKRRKILQSIDLSDGTVNEDNFEQILAEAIPSKKRKLSISTDDDSWKEEDTDALFLKDEGPNKKKKTAKKNLNKKQEKLNALKESEGSSSLKQKKKKQRKETEESNTSPLDEIEKNLLKKQKKKNKAARMNAKKSPEKSDSTKSVALNSDSEGNTSVEKSTPQKGKGIKHSSKSNSPKSEWDKPLQEGEIEYFLPSRKNKLKEANDSLQQNDIENSSQGSNLVLNPFAKKKAEKKLAKTQLLGKGLKKAQSLKNIHSATSTPSSSAKKRVKIVLQKNRAQKPSEYRRQVLNSPQVPYDAEKKPTKSLLKPNLMPSPINPFYKKKIGLKINDTL</sequence>
<keyword evidence="8" id="KW-1185">Reference proteome</keyword>
<feature type="compositionally biased region" description="Basic residues" evidence="6">
    <location>
        <begin position="523"/>
        <end position="532"/>
    </location>
</feature>
<feature type="compositionally biased region" description="Polar residues" evidence="6">
    <location>
        <begin position="547"/>
        <end position="568"/>
    </location>
</feature>
<dbReference type="Pfam" id="PF05997">
    <property type="entry name" value="Nop52"/>
    <property type="match status" value="1"/>
</dbReference>
<dbReference type="InterPro" id="IPR010301">
    <property type="entry name" value="RRP1"/>
</dbReference>
<feature type="region of interest" description="Disordered" evidence="6">
    <location>
        <begin position="280"/>
        <end position="300"/>
    </location>
</feature>
<reference evidence="7 8" key="1">
    <citation type="submission" date="2020-11" db="EMBL/GenBank/DDBJ databases">
        <authorList>
            <person name="Wallbank WR R."/>
            <person name="Pardo Diaz C."/>
            <person name="Kozak K."/>
            <person name="Martin S."/>
            <person name="Jiggins C."/>
            <person name="Moest M."/>
            <person name="Warren A I."/>
            <person name="Generalovic N T."/>
            <person name="Byers J.R.P. K."/>
            <person name="Montejo-Kovacevich G."/>
            <person name="Yen C E."/>
        </authorList>
    </citation>
    <scope>NUCLEOTIDE SEQUENCE [LARGE SCALE GENOMIC DNA]</scope>
</reference>
<accession>A0A7R8V043</accession>
<evidence type="ECO:0000256" key="6">
    <source>
        <dbReference type="SAM" id="MobiDB-lite"/>
    </source>
</evidence>
<feature type="coiled-coil region" evidence="5">
    <location>
        <begin position="372"/>
        <end position="406"/>
    </location>
</feature>
<evidence type="ECO:0008006" key="9">
    <source>
        <dbReference type="Google" id="ProtNLM"/>
    </source>
</evidence>
<feature type="region of interest" description="Disordered" evidence="6">
    <location>
        <begin position="457"/>
        <end position="592"/>
    </location>
</feature>
<keyword evidence="3" id="KW-0698">rRNA processing</keyword>
<dbReference type="EMBL" id="LR899013">
    <property type="protein sequence ID" value="CAD7090248.1"/>
    <property type="molecule type" value="Genomic_DNA"/>
</dbReference>
<dbReference type="InParanoid" id="A0A7R8V043"/>
<evidence type="ECO:0000256" key="5">
    <source>
        <dbReference type="SAM" id="Coils"/>
    </source>
</evidence>
<dbReference type="GO" id="GO:0006364">
    <property type="term" value="P:rRNA processing"/>
    <property type="evidence" value="ECO:0007669"/>
    <property type="project" value="UniProtKB-KW"/>
</dbReference>
<comment type="subcellular location">
    <subcellularLocation>
        <location evidence="1">Nucleus</location>
    </subcellularLocation>
</comment>
<proteinExistence type="inferred from homology"/>
<feature type="region of interest" description="Disordered" evidence="6">
    <location>
        <begin position="697"/>
        <end position="718"/>
    </location>
</feature>
<feature type="compositionally biased region" description="Basic residues" evidence="6">
    <location>
        <begin position="468"/>
        <end position="478"/>
    </location>
</feature>
<dbReference type="AlphaFoldDB" id="A0A7R8V043"/>
<dbReference type="OrthoDB" id="2019504at2759"/>
<feature type="region of interest" description="Disordered" evidence="6">
    <location>
        <begin position="606"/>
        <end position="626"/>
    </location>
</feature>
<protein>
    <recommendedName>
        <fullName evidence="9">Ribosomal RNA processing protein 1 homolog</fullName>
    </recommendedName>
</protein>
<dbReference type="OMA" id="PKSDYYR"/>
<keyword evidence="5" id="KW-0175">Coiled coil</keyword>
<evidence type="ECO:0000313" key="8">
    <source>
        <dbReference type="Proteomes" id="UP000594454"/>
    </source>
</evidence>
<feature type="compositionally biased region" description="Basic and acidic residues" evidence="6">
    <location>
        <begin position="479"/>
        <end position="491"/>
    </location>
</feature>
<evidence type="ECO:0000256" key="4">
    <source>
        <dbReference type="ARBA" id="ARBA00023242"/>
    </source>
</evidence>
<gene>
    <name evidence="7" type="ORF">HERILL_LOCUS12742</name>
</gene>